<reference evidence="4" key="1">
    <citation type="submission" date="2020-05" db="EMBL/GenBank/DDBJ databases">
        <title>Phylogenomic resolution of chytrid fungi.</title>
        <authorList>
            <person name="Stajich J.E."/>
            <person name="Amses K."/>
            <person name="Simmons R."/>
            <person name="Seto K."/>
            <person name="Myers J."/>
            <person name="Bonds A."/>
            <person name="Quandt C.A."/>
            <person name="Barry K."/>
            <person name="Liu P."/>
            <person name="Grigoriev I."/>
            <person name="Longcore J.E."/>
            <person name="James T.Y."/>
        </authorList>
    </citation>
    <scope>NUCLEOTIDE SEQUENCE</scope>
    <source>
        <strain evidence="4">JEL0379</strain>
    </source>
</reference>
<feature type="compositionally biased region" description="Low complexity" evidence="2">
    <location>
        <begin position="104"/>
        <end position="118"/>
    </location>
</feature>
<comment type="caution">
    <text evidence="4">The sequence shown here is derived from an EMBL/GenBank/DDBJ whole genome shotgun (WGS) entry which is preliminary data.</text>
</comment>
<evidence type="ECO:0000256" key="1">
    <source>
        <dbReference type="PROSITE-ProRule" id="PRU00042"/>
    </source>
</evidence>
<keyword evidence="1" id="KW-0863">Zinc-finger</keyword>
<feature type="domain" description="C2H2-type" evidence="3">
    <location>
        <begin position="548"/>
        <end position="577"/>
    </location>
</feature>
<feature type="region of interest" description="Disordered" evidence="2">
    <location>
        <begin position="61"/>
        <end position="173"/>
    </location>
</feature>
<sequence length="677" mass="74517">MSHLQQQQSSAGHVSSAYHHHHNHHVAVPDQHHGGIIAAADASQQLTSCCGLTMTLDQFQRHRQHGHPIQRSQSDPMLSDPMLSMPRSAYPFSPTDYLPSQLYQQHQQQQQQQQQQGKQQHHPGHHGIQYDGGQYASGYSSPHALAAGGGNGDYAHSPGGSGPGSFTGSGSFNNLPSLMTDHLFQSSPTGTGLPSLPTPVFNNFEDILGAHYQQHRMQQQQQRQRHMLSLQKQQQQQSQQQPQQRVIATSHQTHQSAGHSPGDPSADQRHQLHSLPTPPFTASTSGGDAYHHRIPPPLAYPRSPTEAMLLQQQNQNQNQPHHHQSQHPHPHHQQQHSHQYDHPAHHSDPGYGEDDQVDQGGYPMQSSRLHELPPLHNRHLDLPGTRHNPEGAAPPPNTVVSSPYLDYALASGTVTPSSTWSSPAPSLPASPRQRHYNLTTTPQGFPSSASSSPRPTHARSASSPATASSHLTGVGAGTGRSSKNSSGNNSGSNTPPMTGRVYRCFVPDCAKQYGTGAGLRYHLRNFHKMTTIPRQPPQRPPSRKPDHYSCPKCAKQYSTAAGLRYHKKTFTHAEDVAAKIEASASAEEEEAKRETLAGHGKIEEDEEDNDRMMMMMEDEDDGDDRMSVDEGREDEMRELGHAMGQMKQDSDAGIPDFFAAGRQSDDGQFYETTDWAQ</sequence>
<feature type="compositionally biased region" description="Basic and acidic residues" evidence="2">
    <location>
        <begin position="624"/>
        <end position="640"/>
    </location>
</feature>
<feature type="compositionally biased region" description="Basic and acidic residues" evidence="2">
    <location>
        <begin position="368"/>
        <end position="381"/>
    </location>
</feature>
<protein>
    <recommendedName>
        <fullName evidence="3">C2H2-type domain-containing protein</fullName>
    </recommendedName>
</protein>
<dbReference type="PROSITE" id="PS00028">
    <property type="entry name" value="ZINC_FINGER_C2H2_1"/>
    <property type="match status" value="2"/>
</dbReference>
<feature type="compositionally biased region" description="Low complexity" evidence="2">
    <location>
        <begin position="231"/>
        <end position="244"/>
    </location>
</feature>
<feature type="compositionally biased region" description="Polar residues" evidence="2">
    <location>
        <begin position="436"/>
        <end position="445"/>
    </location>
</feature>
<dbReference type="PROSITE" id="PS50157">
    <property type="entry name" value="ZINC_FINGER_C2H2_2"/>
    <property type="match status" value="2"/>
</dbReference>
<dbReference type="GO" id="GO:0008270">
    <property type="term" value="F:zinc ion binding"/>
    <property type="evidence" value="ECO:0007669"/>
    <property type="project" value="UniProtKB-KW"/>
</dbReference>
<dbReference type="Gene3D" id="3.30.160.60">
    <property type="entry name" value="Classic Zinc Finger"/>
    <property type="match status" value="1"/>
</dbReference>
<accession>A0AAD5TRG3</accession>
<keyword evidence="1" id="KW-0862">Zinc</keyword>
<keyword evidence="5" id="KW-1185">Reference proteome</keyword>
<name>A0AAD5TRG3_9FUNG</name>
<feature type="domain" description="C2H2-type" evidence="3">
    <location>
        <begin position="502"/>
        <end position="527"/>
    </location>
</feature>
<evidence type="ECO:0000313" key="4">
    <source>
        <dbReference type="EMBL" id="KAJ3182762.1"/>
    </source>
</evidence>
<feature type="compositionally biased region" description="Basic residues" evidence="2">
    <location>
        <begin position="320"/>
        <end position="335"/>
    </location>
</feature>
<keyword evidence="1" id="KW-0479">Metal-binding</keyword>
<feature type="compositionally biased region" description="Low complexity" evidence="2">
    <location>
        <begin position="446"/>
        <end position="470"/>
    </location>
</feature>
<feature type="compositionally biased region" description="Basic and acidic residues" evidence="2">
    <location>
        <begin position="590"/>
        <end position="602"/>
    </location>
</feature>
<feature type="region of interest" description="Disordered" evidence="2">
    <location>
        <begin position="413"/>
        <end position="497"/>
    </location>
</feature>
<evidence type="ECO:0000313" key="5">
    <source>
        <dbReference type="Proteomes" id="UP001212152"/>
    </source>
</evidence>
<feature type="compositionally biased region" description="Low complexity" evidence="2">
    <location>
        <begin position="415"/>
        <end position="431"/>
    </location>
</feature>
<feature type="compositionally biased region" description="Polar residues" evidence="2">
    <location>
        <begin position="246"/>
        <end position="258"/>
    </location>
</feature>
<evidence type="ECO:0000256" key="2">
    <source>
        <dbReference type="SAM" id="MobiDB-lite"/>
    </source>
</evidence>
<feature type="region of interest" description="Disordered" evidence="2">
    <location>
        <begin position="581"/>
        <end position="677"/>
    </location>
</feature>
<proteinExistence type="predicted"/>
<feature type="compositionally biased region" description="Basic and acidic residues" evidence="2">
    <location>
        <begin position="338"/>
        <end position="348"/>
    </location>
</feature>
<dbReference type="SMART" id="SM00355">
    <property type="entry name" value="ZnF_C2H2"/>
    <property type="match status" value="2"/>
</dbReference>
<feature type="region of interest" description="Disordered" evidence="2">
    <location>
        <begin position="213"/>
        <end position="400"/>
    </location>
</feature>
<feature type="region of interest" description="Disordered" evidence="2">
    <location>
        <begin position="530"/>
        <end position="550"/>
    </location>
</feature>
<dbReference type="InterPro" id="IPR013087">
    <property type="entry name" value="Znf_C2H2_type"/>
</dbReference>
<gene>
    <name evidence="4" type="ORF">HDU87_008101</name>
</gene>
<organism evidence="4 5">
    <name type="scientific">Geranomyces variabilis</name>
    <dbReference type="NCBI Taxonomy" id="109894"/>
    <lineage>
        <taxon>Eukaryota</taxon>
        <taxon>Fungi</taxon>
        <taxon>Fungi incertae sedis</taxon>
        <taxon>Chytridiomycota</taxon>
        <taxon>Chytridiomycota incertae sedis</taxon>
        <taxon>Chytridiomycetes</taxon>
        <taxon>Spizellomycetales</taxon>
        <taxon>Powellomycetaceae</taxon>
        <taxon>Geranomyces</taxon>
    </lineage>
</organism>
<feature type="compositionally biased region" description="Low complexity" evidence="2">
    <location>
        <begin position="479"/>
        <end position="493"/>
    </location>
</feature>
<dbReference type="EMBL" id="JADGJQ010000008">
    <property type="protein sequence ID" value="KAJ3182762.1"/>
    <property type="molecule type" value="Genomic_DNA"/>
</dbReference>
<dbReference type="Proteomes" id="UP001212152">
    <property type="component" value="Unassembled WGS sequence"/>
</dbReference>
<dbReference type="AlphaFoldDB" id="A0AAD5TRG3"/>
<evidence type="ECO:0000259" key="3">
    <source>
        <dbReference type="PROSITE" id="PS50157"/>
    </source>
</evidence>